<protein>
    <submittedName>
        <fullName evidence="2">PQQ-binding-like beta-propeller repeat protein</fullName>
    </submittedName>
</protein>
<dbReference type="SUPFAM" id="SSF50998">
    <property type="entry name" value="Quinoprotein alcohol dehydrogenase-like"/>
    <property type="match status" value="1"/>
</dbReference>
<reference evidence="2 3" key="1">
    <citation type="submission" date="2024-10" db="EMBL/GenBank/DDBJ databases">
        <title>The Natural Products Discovery Center: Release of the First 8490 Sequenced Strains for Exploring Actinobacteria Biosynthetic Diversity.</title>
        <authorList>
            <person name="Kalkreuter E."/>
            <person name="Kautsar S.A."/>
            <person name="Yang D."/>
            <person name="Bader C.D."/>
            <person name="Teijaro C.N."/>
            <person name="Fluegel L."/>
            <person name="Davis C.M."/>
            <person name="Simpson J.R."/>
            <person name="Lauterbach L."/>
            <person name="Steele A.D."/>
            <person name="Gui C."/>
            <person name="Meng S."/>
            <person name="Li G."/>
            <person name="Viehrig K."/>
            <person name="Ye F."/>
            <person name="Su P."/>
            <person name="Kiefer A.F."/>
            <person name="Nichols A."/>
            <person name="Cepeda A.J."/>
            <person name="Yan W."/>
            <person name="Fan B."/>
            <person name="Jiang Y."/>
            <person name="Adhikari A."/>
            <person name="Zheng C.-J."/>
            <person name="Schuster L."/>
            <person name="Cowan T.M."/>
            <person name="Smanski M.J."/>
            <person name="Chevrette M.G."/>
            <person name="De Carvalho L.P.S."/>
            <person name="Shen B."/>
        </authorList>
    </citation>
    <scope>NUCLEOTIDE SEQUENCE [LARGE SCALE GENOMIC DNA]</scope>
    <source>
        <strain evidence="2 3">NPDC000087</strain>
    </source>
</reference>
<accession>A0ABW6W7H2</accession>
<evidence type="ECO:0000313" key="2">
    <source>
        <dbReference type="EMBL" id="MFF5289249.1"/>
    </source>
</evidence>
<comment type="caution">
    <text evidence="2">The sequence shown here is derived from an EMBL/GenBank/DDBJ whole genome shotgun (WGS) entry which is preliminary data.</text>
</comment>
<name>A0ABW6W7H2_9ACTN</name>
<dbReference type="Proteomes" id="UP001602245">
    <property type="component" value="Unassembled WGS sequence"/>
</dbReference>
<gene>
    <name evidence="2" type="ORF">ACFY35_07415</name>
</gene>
<sequence>MTIVDLDIAPEAGRRPRRAMPSRSVALFLVGLLTLFLVNGSVRPSPPFGGVLWSAPYDRDDDTMTLTPASLYLFHHDAGVPALKAYDLASGALRWSVPAPDVLAQAPSVAGGVIVAPDDFERYFNRPDLLLARTTRTIARDVHTGLALWRAAGAPEDVTDQSVLLVDAGAGGADQLRNVSLRDGRTLWSRPVPGLASLVVVGDAVVTAAANGRLTVLRHVDGAVTRTGKVPWSEGTRLSAAAGRLIVTRQDATGQTSTVYRPDTLAGLWQADGPLTDCRPVLCGVDPGGLIGYDPDTGARRWQASAMTVAQPVGDDRIVASSELTGAFRLLDPATGRRVGTAGDRYLLGALIGCRSVPGYLVCVQNARITVTAVR</sequence>
<dbReference type="PANTHER" id="PTHR34512:SF30">
    <property type="entry name" value="OUTER MEMBRANE PROTEIN ASSEMBLY FACTOR BAMB"/>
    <property type="match status" value="1"/>
</dbReference>
<dbReference type="InterPro" id="IPR002372">
    <property type="entry name" value="PQQ_rpt_dom"/>
</dbReference>
<feature type="domain" description="Pyrrolo-quinoline quinone repeat" evidence="1">
    <location>
        <begin position="49"/>
        <end position="193"/>
    </location>
</feature>
<dbReference type="Pfam" id="PF13360">
    <property type="entry name" value="PQQ_2"/>
    <property type="match status" value="1"/>
</dbReference>
<dbReference type="InterPro" id="IPR011047">
    <property type="entry name" value="Quinoprotein_ADH-like_sf"/>
</dbReference>
<dbReference type="RefSeq" id="WP_026205259.1">
    <property type="nucleotide sequence ID" value="NZ_JBIAZU010000001.1"/>
</dbReference>
<dbReference type="Gene3D" id="2.130.10.10">
    <property type="entry name" value="YVTN repeat-like/Quinoprotein amine dehydrogenase"/>
    <property type="match status" value="1"/>
</dbReference>
<organism evidence="2 3">
    <name type="scientific">Paractinoplanes globisporus</name>
    <dbReference type="NCBI Taxonomy" id="113565"/>
    <lineage>
        <taxon>Bacteria</taxon>
        <taxon>Bacillati</taxon>
        <taxon>Actinomycetota</taxon>
        <taxon>Actinomycetes</taxon>
        <taxon>Micromonosporales</taxon>
        <taxon>Micromonosporaceae</taxon>
        <taxon>Paractinoplanes</taxon>
    </lineage>
</organism>
<dbReference type="PANTHER" id="PTHR34512">
    <property type="entry name" value="CELL SURFACE PROTEIN"/>
    <property type="match status" value="1"/>
</dbReference>
<dbReference type="EMBL" id="JBIAZU010000001">
    <property type="protein sequence ID" value="MFF5289249.1"/>
    <property type="molecule type" value="Genomic_DNA"/>
</dbReference>
<proteinExistence type="predicted"/>
<evidence type="ECO:0000259" key="1">
    <source>
        <dbReference type="Pfam" id="PF13360"/>
    </source>
</evidence>
<dbReference type="InterPro" id="IPR015943">
    <property type="entry name" value="WD40/YVTN_repeat-like_dom_sf"/>
</dbReference>
<keyword evidence="3" id="KW-1185">Reference proteome</keyword>
<evidence type="ECO:0000313" key="3">
    <source>
        <dbReference type="Proteomes" id="UP001602245"/>
    </source>
</evidence>